<evidence type="ECO:0000256" key="7">
    <source>
        <dbReference type="SAM" id="MobiDB-lite"/>
    </source>
</evidence>
<feature type="region of interest" description="Disordered" evidence="7">
    <location>
        <begin position="952"/>
        <end position="972"/>
    </location>
</feature>
<dbReference type="SMART" id="SM00249">
    <property type="entry name" value="PHD"/>
    <property type="match status" value="1"/>
</dbReference>
<evidence type="ECO:0000256" key="4">
    <source>
        <dbReference type="ARBA" id="ARBA00023015"/>
    </source>
</evidence>
<keyword evidence="10" id="KW-1185">Reference proteome</keyword>
<evidence type="ECO:0000256" key="2">
    <source>
        <dbReference type="ARBA" id="ARBA00022771"/>
    </source>
</evidence>
<keyword evidence="2 6" id="KW-0863">Zinc-finger</keyword>
<feature type="region of interest" description="Disordered" evidence="7">
    <location>
        <begin position="351"/>
        <end position="415"/>
    </location>
</feature>
<feature type="compositionally biased region" description="Basic and acidic residues" evidence="7">
    <location>
        <begin position="595"/>
        <end position="621"/>
    </location>
</feature>
<evidence type="ECO:0000256" key="5">
    <source>
        <dbReference type="ARBA" id="ARBA00023163"/>
    </source>
</evidence>
<dbReference type="Pfam" id="PF23121">
    <property type="entry name" value="SPOC_AIPP2"/>
    <property type="match status" value="1"/>
</dbReference>
<feature type="domain" description="PHD-type" evidence="8">
    <location>
        <begin position="255"/>
        <end position="306"/>
    </location>
</feature>
<comment type="caution">
    <text evidence="9">The sequence shown here is derived from an EMBL/GenBank/DDBJ whole genome shotgun (WGS) entry which is preliminary data.</text>
</comment>
<reference evidence="9 10" key="1">
    <citation type="submission" date="2024-08" db="EMBL/GenBank/DDBJ databases">
        <title>Insights into the chromosomal genome structure of Flemingia macrophylla.</title>
        <authorList>
            <person name="Ding Y."/>
            <person name="Zhao Y."/>
            <person name="Bi W."/>
            <person name="Wu M."/>
            <person name="Zhao G."/>
            <person name="Gong Y."/>
            <person name="Li W."/>
            <person name="Zhang P."/>
        </authorList>
    </citation>
    <scope>NUCLEOTIDE SEQUENCE [LARGE SCALE GENOMIC DNA]</scope>
    <source>
        <strain evidence="9">DYQJB</strain>
        <tissue evidence="9">Leaf</tissue>
    </source>
</reference>
<evidence type="ECO:0000259" key="8">
    <source>
        <dbReference type="PROSITE" id="PS50016"/>
    </source>
</evidence>
<feature type="compositionally biased region" description="Polar residues" evidence="7">
    <location>
        <begin position="568"/>
        <end position="594"/>
    </location>
</feature>
<evidence type="ECO:0000256" key="3">
    <source>
        <dbReference type="ARBA" id="ARBA00022833"/>
    </source>
</evidence>
<dbReference type="PROSITE" id="PS50016">
    <property type="entry name" value="ZF_PHD_2"/>
    <property type="match status" value="1"/>
</dbReference>
<dbReference type="SUPFAM" id="SSF57903">
    <property type="entry name" value="FYVE/PHD zinc finger"/>
    <property type="match status" value="1"/>
</dbReference>
<gene>
    <name evidence="9" type="ORF">Fmac_022698</name>
</gene>
<accession>A0ABD1M0L2</accession>
<dbReference type="InterPro" id="IPR056280">
    <property type="entry name" value="AIPP2-like_SPOC"/>
</dbReference>
<dbReference type="PANTHER" id="PTHR33304">
    <property type="match status" value="1"/>
</dbReference>
<keyword evidence="4" id="KW-0805">Transcription regulation</keyword>
<evidence type="ECO:0000256" key="6">
    <source>
        <dbReference type="PROSITE-ProRule" id="PRU00146"/>
    </source>
</evidence>
<dbReference type="InterPro" id="IPR049914">
    <property type="entry name" value="PHD1-3/5-6"/>
</dbReference>
<dbReference type="InterPro" id="IPR013083">
    <property type="entry name" value="Znf_RING/FYVE/PHD"/>
</dbReference>
<dbReference type="GO" id="GO:0008270">
    <property type="term" value="F:zinc ion binding"/>
    <property type="evidence" value="ECO:0007669"/>
    <property type="project" value="UniProtKB-KW"/>
</dbReference>
<organism evidence="9 10">
    <name type="scientific">Flemingia macrophylla</name>
    <dbReference type="NCBI Taxonomy" id="520843"/>
    <lineage>
        <taxon>Eukaryota</taxon>
        <taxon>Viridiplantae</taxon>
        <taxon>Streptophyta</taxon>
        <taxon>Embryophyta</taxon>
        <taxon>Tracheophyta</taxon>
        <taxon>Spermatophyta</taxon>
        <taxon>Magnoliopsida</taxon>
        <taxon>eudicotyledons</taxon>
        <taxon>Gunneridae</taxon>
        <taxon>Pentapetalae</taxon>
        <taxon>rosids</taxon>
        <taxon>fabids</taxon>
        <taxon>Fabales</taxon>
        <taxon>Fabaceae</taxon>
        <taxon>Papilionoideae</taxon>
        <taxon>50 kb inversion clade</taxon>
        <taxon>NPAAA clade</taxon>
        <taxon>indigoferoid/millettioid clade</taxon>
        <taxon>Phaseoleae</taxon>
        <taxon>Flemingia</taxon>
    </lineage>
</organism>
<feature type="region of interest" description="Disordered" evidence="7">
    <location>
        <begin position="1223"/>
        <end position="1247"/>
    </location>
</feature>
<dbReference type="InterPro" id="IPR019787">
    <property type="entry name" value="Znf_PHD-finger"/>
</dbReference>
<keyword evidence="3" id="KW-0862">Zinc</keyword>
<keyword evidence="1" id="KW-0479">Metal-binding</keyword>
<feature type="compositionally biased region" description="Basic and acidic residues" evidence="7">
    <location>
        <begin position="1227"/>
        <end position="1237"/>
    </location>
</feature>
<protein>
    <recommendedName>
        <fullName evidence="8">PHD-type domain-containing protein</fullName>
    </recommendedName>
</protein>
<name>A0ABD1M0L2_9FABA</name>
<feature type="compositionally biased region" description="Basic and acidic residues" evidence="7">
    <location>
        <begin position="533"/>
        <end position="546"/>
    </location>
</feature>
<feature type="compositionally biased region" description="Basic and acidic residues" evidence="7">
    <location>
        <begin position="372"/>
        <end position="381"/>
    </location>
</feature>
<feature type="compositionally biased region" description="Polar residues" evidence="7">
    <location>
        <begin position="404"/>
        <end position="415"/>
    </location>
</feature>
<keyword evidence="5" id="KW-0804">Transcription</keyword>
<sequence length="1289" mass="142321">MRLESGTCNVCSAPCSSCMHLNRALIGSKAEEFSDENCRLGEANQHCTEESGRSSLRSRACKTSHMASVSSIHDSLSENAENRRALSQKFQDSKCLESLDDSTSCISRTNNANLVSSSHQINSDIINISCSSTSISHIGAERSGNGPSVDMSEWCMENKDSSLTKERVPLIVSGEKSLADKENLNNSMAKNSMEICPKSEADTENNVNVAKDKDHKYSACDGLHEKVEVLVKSPGRAGPQSEDESDESDDVEHDVKVCDICGDAGREDLLAICSRCSDGAEHTYCMREMLEKVPEGDWLCEECKYAEETANRSLDIEGKKTHKVCSTSQTAGKRPSESMEIATAAKRQALELSKGSPMASSPKRLVPLSRESSFKSVDKGKMKSGQQIPMRNNLGGDDKEIAHTLSTGPRSQSARSTLLKSNSFNNFNSKPRVKLVDEVVPQKQKGGVDHISKNMETPARMISKSMSFKSSNLGRSSAIESKVKMLSSKPGTAQDLKVSRHAKESGSFDRKFLSKIDRPVIGSTMVSSVVSTSKDDQKSTPHDETAKPSTVNNNREIKVTQDAKLYSVSKSNTSHKSPEPQVSSDKTSTSVNETQQDRLPRSHETSNQVDKTKDSSSDHVRSGVTNASKSSFCRKCKYFGHATECCTAQEFGAEESVTATDSSKEEMHKGNKLKAAIEAALLRRPEMHKKKEAPDQTNEFPASSTGLKCDVTCQHQVLISNSLINSISAEETNVKHEIIENSTFETPKCPSANDLKQLCQTQFCSQLRKSDSVDPTSAKPVVRDLPINDLEISSVLSKMSVFPEYEYIWQGDFKVHRNGNPADLYTGIQAHLSAWASPKAVEAGKYFLPETLKGNYERHYKGLLDHMIRNDLALSGTFDGVELLIFASNQLPENSQRWNMLFFLWGIFRGRRINHSDSAKRICIPSLNVIPNEKDFPTAVMTLSETRCSLKRMEEGSTDRGHNSRDRVPEHKKNIESKLPEAMGTGINSRMVETKINCEISVKQENSLSLLIPSVGCQEKDTATNISKDKIWETTNNDENHRRPKRKRMEDVIDINMEAKGDPTVKGVNIQPHNDKKVPHIDLYKVAEASAGSCQKMPWNEVNGQLEDTKSSCKNLQAGFGGIYGFYNHGARGSFNGSFGSCSSVEEKGCKEACDEKIIHEDLRSMERTFFPVDTHNRKGSGMVVNSESLNGPREFVDQFQVGIPNLELGLGGEMKPSHSGKLPFFVDKKNNQEKGPDILTDEREDESVAASLSLSLSFPSSNKEPISKTEPLPDVNRSFLLFGRFTDK</sequence>
<proteinExistence type="predicted"/>
<evidence type="ECO:0000256" key="1">
    <source>
        <dbReference type="ARBA" id="ARBA00022723"/>
    </source>
</evidence>
<dbReference type="InterPro" id="IPR011011">
    <property type="entry name" value="Znf_FYVE_PHD"/>
</dbReference>
<dbReference type="PANTHER" id="PTHR33304:SF9">
    <property type="entry name" value="RING_FYVE_PHD ZINC FINGER SUPERFAMILY PROTEIN"/>
    <property type="match status" value="1"/>
</dbReference>
<evidence type="ECO:0000313" key="9">
    <source>
        <dbReference type="EMBL" id="KAL2329271.1"/>
    </source>
</evidence>
<dbReference type="Gene3D" id="3.30.40.10">
    <property type="entry name" value="Zinc/RING finger domain, C3HC4 (zinc finger)"/>
    <property type="match status" value="1"/>
</dbReference>
<dbReference type="Proteomes" id="UP001603857">
    <property type="component" value="Unassembled WGS sequence"/>
</dbReference>
<dbReference type="EMBL" id="JBGMDY010000007">
    <property type="protein sequence ID" value="KAL2329271.1"/>
    <property type="molecule type" value="Genomic_DNA"/>
</dbReference>
<evidence type="ECO:0000313" key="10">
    <source>
        <dbReference type="Proteomes" id="UP001603857"/>
    </source>
</evidence>
<feature type="region of interest" description="Disordered" evidence="7">
    <location>
        <begin position="527"/>
        <end position="624"/>
    </location>
</feature>
<dbReference type="InterPro" id="IPR001965">
    <property type="entry name" value="Znf_PHD"/>
</dbReference>